<sequence>MREHAEDAHTKKGLDMFLRPSSGSLKVWNFTLKDDETDKTYDGLEQTQSLRGADCTVSAARWMDWALNEEPPWIVPAKPANGPMESLLLVPSFIYQEYIPKDETEYYRFGMPEPVTIHLSNVWVREKQIESASPIKTKGKLCILWKGEPENLVKLADLLAEYDYIDSPSVWLDHFSTDPLKRTDAPPIKWGKYKYQLKHLLRHLQNFEIRESHSS</sequence>
<protein>
    <submittedName>
        <fullName evidence="1">Uncharacterized protein</fullName>
    </submittedName>
</protein>
<proteinExistence type="predicted"/>
<gene>
    <name evidence="1" type="ORF">METZ01_LOCUS318193</name>
</gene>
<evidence type="ECO:0000313" key="1">
    <source>
        <dbReference type="EMBL" id="SVC65339.1"/>
    </source>
</evidence>
<dbReference type="EMBL" id="UINC01103166">
    <property type="protein sequence ID" value="SVC65339.1"/>
    <property type="molecule type" value="Genomic_DNA"/>
</dbReference>
<accession>A0A382NW34</accession>
<dbReference type="AlphaFoldDB" id="A0A382NW34"/>
<organism evidence="1">
    <name type="scientific">marine metagenome</name>
    <dbReference type="NCBI Taxonomy" id="408172"/>
    <lineage>
        <taxon>unclassified sequences</taxon>
        <taxon>metagenomes</taxon>
        <taxon>ecological metagenomes</taxon>
    </lineage>
</organism>
<feature type="non-terminal residue" evidence="1">
    <location>
        <position position="215"/>
    </location>
</feature>
<name>A0A382NW34_9ZZZZ</name>
<reference evidence="1" key="1">
    <citation type="submission" date="2018-05" db="EMBL/GenBank/DDBJ databases">
        <authorList>
            <person name="Lanie J.A."/>
            <person name="Ng W.-L."/>
            <person name="Kazmierczak K.M."/>
            <person name="Andrzejewski T.M."/>
            <person name="Davidsen T.M."/>
            <person name="Wayne K.J."/>
            <person name="Tettelin H."/>
            <person name="Glass J.I."/>
            <person name="Rusch D."/>
            <person name="Podicherti R."/>
            <person name="Tsui H.-C.T."/>
            <person name="Winkler M.E."/>
        </authorList>
    </citation>
    <scope>NUCLEOTIDE SEQUENCE</scope>
</reference>